<protein>
    <recommendedName>
        <fullName evidence="4">Enolase C-terminal domain-containing protein</fullName>
    </recommendedName>
</protein>
<dbReference type="EMBL" id="JANIIC010000102">
    <property type="protein sequence ID" value="MCQ8836049.1"/>
    <property type="molecule type" value="Genomic_DNA"/>
</dbReference>
<dbReference type="GO" id="GO:0000287">
    <property type="term" value="F:magnesium ion binding"/>
    <property type="evidence" value="ECO:0007669"/>
    <property type="project" value="TreeGrafter"/>
</dbReference>
<evidence type="ECO:0000256" key="3">
    <source>
        <dbReference type="ARBA" id="ARBA00022842"/>
    </source>
</evidence>
<gene>
    <name evidence="5" type="ORF">NQU54_45300</name>
</gene>
<evidence type="ECO:0000256" key="2">
    <source>
        <dbReference type="ARBA" id="ARBA00022723"/>
    </source>
</evidence>
<keyword evidence="2" id="KW-0479">Metal-binding</keyword>
<organism evidence="5 6">
    <name type="scientific">Streptomyces malaysiensis subsp. samsunensis</name>
    <dbReference type="NCBI Taxonomy" id="459658"/>
    <lineage>
        <taxon>Bacteria</taxon>
        <taxon>Bacillati</taxon>
        <taxon>Actinomycetota</taxon>
        <taxon>Actinomycetes</taxon>
        <taxon>Kitasatosporales</taxon>
        <taxon>Streptomycetaceae</taxon>
        <taxon>Streptomyces</taxon>
        <taxon>Streptomyces violaceusniger group</taxon>
    </lineage>
</organism>
<dbReference type="PANTHER" id="PTHR13794">
    <property type="entry name" value="ENOLASE SUPERFAMILY, MANDELATE RACEMASE"/>
    <property type="match status" value="1"/>
</dbReference>
<keyword evidence="3" id="KW-0460">Magnesium</keyword>
<dbReference type="SUPFAM" id="SSF51604">
    <property type="entry name" value="Enolase C-terminal domain-like"/>
    <property type="match status" value="1"/>
</dbReference>
<dbReference type="Gene3D" id="3.20.20.120">
    <property type="entry name" value="Enolase-like C-terminal domain"/>
    <property type="match status" value="1"/>
</dbReference>
<dbReference type="AlphaFoldDB" id="A0A9X2M6J5"/>
<comment type="cofactor">
    <cofactor evidence="1">
        <name>Mg(2+)</name>
        <dbReference type="ChEBI" id="CHEBI:18420"/>
    </cofactor>
</comment>
<dbReference type="Proteomes" id="UP001142400">
    <property type="component" value="Unassembled WGS sequence"/>
</dbReference>
<evidence type="ECO:0000313" key="6">
    <source>
        <dbReference type="Proteomes" id="UP001142400"/>
    </source>
</evidence>
<sequence>MAGHRRMSASIGGPVAVGESLYSVLQRFGAYLAAGAARIVQVDVAHVGGITPWLKVTHVAEACNVAVSPHFLMKLHVSLAAPVPDGIFVERIPQLQAIKHSTLTIEGGCLAAPDVPGIGIDWNPDALDDHRVV</sequence>
<dbReference type="InterPro" id="IPR036849">
    <property type="entry name" value="Enolase-like_C_sf"/>
</dbReference>
<dbReference type="GO" id="GO:0016836">
    <property type="term" value="F:hydro-lyase activity"/>
    <property type="evidence" value="ECO:0007669"/>
    <property type="project" value="TreeGrafter"/>
</dbReference>
<reference evidence="5" key="1">
    <citation type="submission" date="2022-06" db="EMBL/GenBank/DDBJ databases">
        <title>WGS of actinobacteria.</title>
        <authorList>
            <person name="Thawai C."/>
        </authorList>
    </citation>
    <scope>NUCLEOTIDE SEQUENCE</scope>
    <source>
        <strain evidence="5">DSM 42010</strain>
    </source>
</reference>
<dbReference type="InterPro" id="IPR046945">
    <property type="entry name" value="RHMD-like"/>
</dbReference>
<comment type="caution">
    <text evidence="5">The sequence shown here is derived from an EMBL/GenBank/DDBJ whole genome shotgun (WGS) entry which is preliminary data.</text>
</comment>
<dbReference type="PANTHER" id="PTHR13794:SF58">
    <property type="entry name" value="MITOCHONDRIAL ENOLASE SUPERFAMILY MEMBER 1"/>
    <property type="match status" value="1"/>
</dbReference>
<dbReference type="Pfam" id="PF13378">
    <property type="entry name" value="MR_MLE_C"/>
    <property type="match status" value="1"/>
</dbReference>
<evidence type="ECO:0000313" key="5">
    <source>
        <dbReference type="EMBL" id="MCQ8836049.1"/>
    </source>
</evidence>
<evidence type="ECO:0000259" key="4">
    <source>
        <dbReference type="Pfam" id="PF13378"/>
    </source>
</evidence>
<dbReference type="InterPro" id="IPR029065">
    <property type="entry name" value="Enolase_C-like"/>
</dbReference>
<accession>A0A9X2M6J5</accession>
<dbReference type="GO" id="GO:0016052">
    <property type="term" value="P:carbohydrate catabolic process"/>
    <property type="evidence" value="ECO:0007669"/>
    <property type="project" value="TreeGrafter"/>
</dbReference>
<evidence type="ECO:0000256" key="1">
    <source>
        <dbReference type="ARBA" id="ARBA00001946"/>
    </source>
</evidence>
<feature type="domain" description="Enolase C-terminal" evidence="4">
    <location>
        <begin position="2"/>
        <end position="126"/>
    </location>
</feature>
<keyword evidence="6" id="KW-1185">Reference proteome</keyword>
<name>A0A9X2M6J5_STRMQ</name>
<proteinExistence type="predicted"/>